<sequence>MGSVPLRRCYRADALVQSHYRVQYRRRPLCSNRLLVARTDTTLVTAEWAMSLPLNHPVVLKKARAELDHHVGLDHLAEEPDLVKLPYLQ</sequence>
<proteinExistence type="predicted"/>
<keyword evidence="2" id="KW-1185">Reference proteome</keyword>
<evidence type="ECO:0000313" key="1">
    <source>
        <dbReference type="EMBL" id="KAJ0024635.1"/>
    </source>
</evidence>
<gene>
    <name evidence="1" type="ORF">Pint_07004</name>
</gene>
<name>A0ACC0XT26_9ROSI</name>
<protein>
    <submittedName>
        <fullName evidence="1">Uncharacterized protein</fullName>
    </submittedName>
</protein>
<dbReference type="EMBL" id="CM047745">
    <property type="protein sequence ID" value="KAJ0024635.1"/>
    <property type="molecule type" value="Genomic_DNA"/>
</dbReference>
<dbReference type="Proteomes" id="UP001163603">
    <property type="component" value="Chromosome 10"/>
</dbReference>
<comment type="caution">
    <text evidence="1">The sequence shown here is derived from an EMBL/GenBank/DDBJ whole genome shotgun (WGS) entry which is preliminary data.</text>
</comment>
<reference evidence="2" key="1">
    <citation type="journal article" date="2023" name="G3 (Bethesda)">
        <title>Genome assembly and association tests identify interacting loci associated with vigor, precocity, and sex in interspecific pistachio rootstocks.</title>
        <authorList>
            <person name="Palmer W."/>
            <person name="Jacygrad E."/>
            <person name="Sagayaradj S."/>
            <person name="Cavanaugh K."/>
            <person name="Han R."/>
            <person name="Bertier L."/>
            <person name="Beede B."/>
            <person name="Kafkas S."/>
            <person name="Golino D."/>
            <person name="Preece J."/>
            <person name="Michelmore R."/>
        </authorList>
    </citation>
    <scope>NUCLEOTIDE SEQUENCE [LARGE SCALE GENOMIC DNA]</scope>
</reference>
<accession>A0ACC0XT26</accession>
<organism evidence="1 2">
    <name type="scientific">Pistacia integerrima</name>
    <dbReference type="NCBI Taxonomy" id="434235"/>
    <lineage>
        <taxon>Eukaryota</taxon>
        <taxon>Viridiplantae</taxon>
        <taxon>Streptophyta</taxon>
        <taxon>Embryophyta</taxon>
        <taxon>Tracheophyta</taxon>
        <taxon>Spermatophyta</taxon>
        <taxon>Magnoliopsida</taxon>
        <taxon>eudicotyledons</taxon>
        <taxon>Gunneridae</taxon>
        <taxon>Pentapetalae</taxon>
        <taxon>rosids</taxon>
        <taxon>malvids</taxon>
        <taxon>Sapindales</taxon>
        <taxon>Anacardiaceae</taxon>
        <taxon>Pistacia</taxon>
    </lineage>
</organism>
<evidence type="ECO:0000313" key="2">
    <source>
        <dbReference type="Proteomes" id="UP001163603"/>
    </source>
</evidence>